<dbReference type="Pfam" id="PF08484">
    <property type="entry name" value="Methyltransf_14"/>
    <property type="match status" value="1"/>
</dbReference>
<protein>
    <submittedName>
        <fullName evidence="3">Methyltransferase</fullName>
    </submittedName>
</protein>
<gene>
    <name evidence="3" type="ORF">CMV30_09140</name>
</gene>
<dbReference type="InterPro" id="IPR013691">
    <property type="entry name" value="MeTrfase_14"/>
</dbReference>
<keyword evidence="4" id="KW-1185">Reference proteome</keyword>
<dbReference type="Gene3D" id="3.40.50.720">
    <property type="entry name" value="NAD(P)-binding Rossmann-like Domain"/>
    <property type="match status" value="1"/>
</dbReference>
<keyword evidence="3" id="KW-0489">Methyltransferase</keyword>
<dbReference type="InterPro" id="IPR038576">
    <property type="entry name" value="Methyltransf_Zn-bd_dom_put_sf"/>
</dbReference>
<feature type="domain" description="C-methyltransferase" evidence="2">
    <location>
        <begin position="240"/>
        <end position="395"/>
    </location>
</feature>
<dbReference type="GO" id="GO:0032259">
    <property type="term" value="P:methylation"/>
    <property type="evidence" value="ECO:0007669"/>
    <property type="project" value="UniProtKB-KW"/>
</dbReference>
<dbReference type="AlphaFoldDB" id="A0A290Q6H6"/>
<dbReference type="Proteomes" id="UP000217265">
    <property type="component" value="Chromosome"/>
</dbReference>
<evidence type="ECO:0000313" key="3">
    <source>
        <dbReference type="EMBL" id="ATC64104.1"/>
    </source>
</evidence>
<evidence type="ECO:0000313" key="4">
    <source>
        <dbReference type="Proteomes" id="UP000217265"/>
    </source>
</evidence>
<dbReference type="Pfam" id="PF13489">
    <property type="entry name" value="Methyltransf_23"/>
    <property type="match status" value="1"/>
</dbReference>
<dbReference type="InterPro" id="IPR013630">
    <property type="entry name" value="Methyltransf_Zn-bd_dom_put"/>
</dbReference>
<dbReference type="KEGG" id="vbh:CMV30_09140"/>
<evidence type="ECO:0000259" key="2">
    <source>
        <dbReference type="Pfam" id="PF08484"/>
    </source>
</evidence>
<dbReference type="SUPFAM" id="SSF53335">
    <property type="entry name" value="S-adenosyl-L-methionine-dependent methyltransferases"/>
    <property type="match status" value="1"/>
</dbReference>
<dbReference type="OrthoDB" id="9815644at2"/>
<dbReference type="PANTHER" id="PTHR43861">
    <property type="entry name" value="TRANS-ACONITATE 2-METHYLTRANSFERASE-RELATED"/>
    <property type="match status" value="1"/>
</dbReference>
<dbReference type="GO" id="GO:0008168">
    <property type="term" value="F:methyltransferase activity"/>
    <property type="evidence" value="ECO:0007669"/>
    <property type="project" value="UniProtKB-KW"/>
</dbReference>
<dbReference type="Gene3D" id="3.40.50.150">
    <property type="entry name" value="Vaccinia Virus protein VP39"/>
    <property type="match status" value="1"/>
</dbReference>
<sequence>MICRVCDSTQLVSAVDLGIQPWANHFLTPDQVGKEPTYPLHVVYCEHCATVQLDYTVPKETMFADHTYLSGMTKTLSDHFEGVARNVDQRFFSGHAQKSMLDIGSNDGTQLKHYKALGYDILGVEAAKLPAEIANTAGLTTLRAFFNEETAKGIGKKFQVINASGVFFHLEELHSVTRGIRECLASDGVFVIQFLYMKRIVENDAFDQIYHEHLLYYNVRTLQKLLQRHGLALFDAEFSPIHGGSIIAYATHAAKAKPSARLQELESAEDRDGANTLGWYHAFGKRIAQRKEENLAFLRACKAAGKRVFGLGAPVKGNTLLNYYGIKTDLIECLTEKNTHRRGLIAPGSHIPLRIEEELTEQPDVYYVLAWNFKKEILARNQALIARGVEFYFPVNPKETL</sequence>
<name>A0A290Q6H6_9BACT</name>
<dbReference type="InterPro" id="IPR029063">
    <property type="entry name" value="SAM-dependent_MTases_sf"/>
</dbReference>
<keyword evidence="3" id="KW-0808">Transferase</keyword>
<evidence type="ECO:0000259" key="1">
    <source>
        <dbReference type="Pfam" id="PF08421"/>
    </source>
</evidence>
<accession>A0A290Q6H6</accession>
<dbReference type="PANTHER" id="PTHR43861:SF5">
    <property type="entry name" value="BLL5978 PROTEIN"/>
    <property type="match status" value="1"/>
</dbReference>
<proteinExistence type="predicted"/>
<dbReference type="Pfam" id="PF08421">
    <property type="entry name" value="Methyltransf_13"/>
    <property type="match status" value="1"/>
</dbReference>
<dbReference type="Gene3D" id="6.20.50.110">
    <property type="entry name" value="Methyltransferase, zinc-binding domain"/>
    <property type="match status" value="1"/>
</dbReference>
<reference evidence="3 4" key="1">
    <citation type="submission" date="2017-09" db="EMBL/GenBank/DDBJ databases">
        <title>Complete genome sequence of Verrucomicrobial strain HZ-65, isolated from freshwater.</title>
        <authorList>
            <person name="Choi A."/>
        </authorList>
    </citation>
    <scope>NUCLEOTIDE SEQUENCE [LARGE SCALE GENOMIC DNA]</scope>
    <source>
        <strain evidence="3 4">HZ-65</strain>
    </source>
</reference>
<feature type="domain" description="Methyltransferase putative zinc binding" evidence="1">
    <location>
        <begin position="3"/>
        <end position="63"/>
    </location>
</feature>
<dbReference type="EMBL" id="CP023344">
    <property type="protein sequence ID" value="ATC64104.1"/>
    <property type="molecule type" value="Genomic_DNA"/>
</dbReference>
<dbReference type="RefSeq" id="WP_096055736.1">
    <property type="nucleotide sequence ID" value="NZ_CP023344.1"/>
</dbReference>
<organism evidence="3 4">
    <name type="scientific">Nibricoccus aquaticus</name>
    <dbReference type="NCBI Taxonomy" id="2576891"/>
    <lineage>
        <taxon>Bacteria</taxon>
        <taxon>Pseudomonadati</taxon>
        <taxon>Verrucomicrobiota</taxon>
        <taxon>Opitutia</taxon>
        <taxon>Opitutales</taxon>
        <taxon>Opitutaceae</taxon>
        <taxon>Nibricoccus</taxon>
    </lineage>
</organism>